<dbReference type="SUPFAM" id="SSF54637">
    <property type="entry name" value="Thioesterase/thiol ester dehydrase-isomerase"/>
    <property type="match status" value="1"/>
</dbReference>
<evidence type="ECO:0000259" key="1">
    <source>
        <dbReference type="Pfam" id="PF09500"/>
    </source>
</evidence>
<dbReference type="Gene3D" id="3.10.129.10">
    <property type="entry name" value="Hotdog Thioesterase"/>
    <property type="match status" value="1"/>
</dbReference>
<dbReference type="CDD" id="cd03440">
    <property type="entry name" value="hot_dog"/>
    <property type="match status" value="1"/>
</dbReference>
<reference evidence="2" key="1">
    <citation type="submission" date="2022-04" db="EMBL/GenBank/DDBJ databases">
        <title>Lysobacter sp. CAU 1642 isolated from sea sand.</title>
        <authorList>
            <person name="Kim W."/>
        </authorList>
    </citation>
    <scope>NUCLEOTIDE SEQUENCE</scope>
    <source>
        <strain evidence="2">CAU 1642</strain>
    </source>
</reference>
<comment type="caution">
    <text evidence="2">The sequence shown here is derived from an EMBL/GenBank/DDBJ whole genome shotgun (WGS) entry which is preliminary data.</text>
</comment>
<keyword evidence="3" id="KW-1185">Reference proteome</keyword>
<protein>
    <submittedName>
        <fullName evidence="2">Thioesterase domain-containing protein</fullName>
    </submittedName>
</protein>
<evidence type="ECO:0000313" key="3">
    <source>
        <dbReference type="Proteomes" id="UP001431449"/>
    </source>
</evidence>
<sequence>MSSVSTPASDSLSRLQLRLQKMPPVRAMALRVDDFDPATGLALSAPLSANINDKGCAFGGSLCSMMTLASWGSASLALDLAGFPEAEVYVQDSTVRYLAPLYDDLHARARLEDGHDWAEFVRTYRNRGKARANLCAEIHCADGRLASSFVGRFVALRPQA</sequence>
<dbReference type="InterPro" id="IPR029069">
    <property type="entry name" value="HotDog_dom_sf"/>
</dbReference>
<dbReference type="Pfam" id="PF09500">
    <property type="entry name" value="YiiD_C"/>
    <property type="match status" value="1"/>
</dbReference>
<dbReference type="EMBL" id="JALNMH010000005">
    <property type="protein sequence ID" value="MCK7593588.1"/>
    <property type="molecule type" value="Genomic_DNA"/>
</dbReference>
<proteinExistence type="predicted"/>
<name>A0ABT0GGB8_9GAMM</name>
<gene>
    <name evidence="2" type="ORF">M0G41_07895</name>
</gene>
<organism evidence="2 3">
    <name type="scientific">Pseudomarimonas salicorniae</name>
    <dbReference type="NCBI Taxonomy" id="2933270"/>
    <lineage>
        <taxon>Bacteria</taxon>
        <taxon>Pseudomonadati</taxon>
        <taxon>Pseudomonadota</taxon>
        <taxon>Gammaproteobacteria</taxon>
        <taxon>Lysobacterales</taxon>
        <taxon>Lysobacteraceae</taxon>
        <taxon>Pseudomarimonas</taxon>
    </lineage>
</organism>
<dbReference type="InterPro" id="IPR012660">
    <property type="entry name" value="YiiD_C"/>
</dbReference>
<dbReference type="NCBIfam" id="TIGR02447">
    <property type="entry name" value="yiiD_Cterm"/>
    <property type="match status" value="1"/>
</dbReference>
<evidence type="ECO:0000313" key="2">
    <source>
        <dbReference type="EMBL" id="MCK7593588.1"/>
    </source>
</evidence>
<dbReference type="Proteomes" id="UP001431449">
    <property type="component" value="Unassembled WGS sequence"/>
</dbReference>
<feature type="domain" description="Thioesterase putative" evidence="1">
    <location>
        <begin position="16"/>
        <end position="156"/>
    </location>
</feature>
<accession>A0ABT0GGB8</accession>
<dbReference type="RefSeq" id="WP_248207351.1">
    <property type="nucleotide sequence ID" value="NZ_JALNMH010000005.1"/>
</dbReference>